<organism evidence="2 3">
    <name type="scientific">Flavobacterium saliperosum</name>
    <dbReference type="NCBI Taxonomy" id="329186"/>
    <lineage>
        <taxon>Bacteria</taxon>
        <taxon>Pseudomonadati</taxon>
        <taxon>Bacteroidota</taxon>
        <taxon>Flavobacteriia</taxon>
        <taxon>Flavobacteriales</taxon>
        <taxon>Flavobacteriaceae</taxon>
        <taxon>Flavobacterium</taxon>
    </lineage>
</organism>
<gene>
    <name evidence="2" type="ORF">SAMN02927925_01269</name>
</gene>
<evidence type="ECO:0000256" key="1">
    <source>
        <dbReference type="SAM" id="SignalP"/>
    </source>
</evidence>
<keyword evidence="1" id="KW-0732">Signal</keyword>
<dbReference type="STRING" id="329186.SAMN02927925_01269"/>
<proteinExistence type="predicted"/>
<reference evidence="2 3" key="1">
    <citation type="submission" date="2016-10" db="EMBL/GenBank/DDBJ databases">
        <authorList>
            <person name="de Groot N.N."/>
        </authorList>
    </citation>
    <scope>NUCLEOTIDE SEQUENCE [LARGE SCALE GENOMIC DNA]</scope>
    <source>
        <strain evidence="2 3">CGMCC 1.3801</strain>
    </source>
</reference>
<dbReference type="eggNOG" id="ENOG50311X5">
    <property type="taxonomic scope" value="Bacteria"/>
</dbReference>
<evidence type="ECO:0000313" key="2">
    <source>
        <dbReference type="EMBL" id="SCX07992.1"/>
    </source>
</evidence>
<dbReference type="EMBL" id="FMTY01000002">
    <property type="protein sequence ID" value="SCX07992.1"/>
    <property type="molecule type" value="Genomic_DNA"/>
</dbReference>
<dbReference type="Proteomes" id="UP000182124">
    <property type="component" value="Unassembled WGS sequence"/>
</dbReference>
<feature type="signal peptide" evidence="1">
    <location>
        <begin position="1"/>
        <end position="19"/>
    </location>
</feature>
<sequence length="291" mass="33885">MRNVFLFTAFFLCVTTALAQHHGSKNSKDKRIFISIDEYVSIFKKEPDLSDPKNYFIVHGDTLVGVENLKAKVVPFEYKDANFLETYKKIAFNDNNKSKDGKTRLKYWKNGIKIYLSESVPLSTQKALKRFADEISRDIDSLHISFKKNINEANYVIYLNGDFEYNTSLENSDADYYLNWNGKNQITKGYIKINPVVFFTETLMTEKMKELFIRSLGHFKGTDELNCSSFYSICTEGEKKFSILDREILKYHYSYGICKGVDEETFDGLHENANKLRKNEPNIPHMIKHIE</sequence>
<evidence type="ECO:0000313" key="3">
    <source>
        <dbReference type="Proteomes" id="UP000182124"/>
    </source>
</evidence>
<accession>A0A1G4VK85</accession>
<name>A0A1G4VK85_9FLAO</name>
<protein>
    <submittedName>
        <fullName evidence="2">Uncharacterized protein</fullName>
    </submittedName>
</protein>
<feature type="chain" id="PRO_5010263210" evidence="1">
    <location>
        <begin position="20"/>
        <end position="291"/>
    </location>
</feature>
<dbReference type="AlphaFoldDB" id="A0A1G4VK85"/>
<dbReference type="RefSeq" id="WP_023576842.1">
    <property type="nucleotide sequence ID" value="NZ_CBCSBQ010000009.1"/>
</dbReference>